<evidence type="ECO:0000313" key="3">
    <source>
        <dbReference type="EMBL" id="GAY69610.1"/>
    </source>
</evidence>
<protein>
    <recommendedName>
        <fullName evidence="5">Transmembrane protein</fullName>
    </recommendedName>
</protein>
<evidence type="ECO:0000256" key="1">
    <source>
        <dbReference type="SAM" id="MobiDB-lite"/>
    </source>
</evidence>
<organism evidence="3 4">
    <name type="scientific">Citrus unshiu</name>
    <name type="common">Satsuma mandarin</name>
    <name type="synonym">Citrus nobilis var. unshiu</name>
    <dbReference type="NCBI Taxonomy" id="55188"/>
    <lineage>
        <taxon>Eukaryota</taxon>
        <taxon>Viridiplantae</taxon>
        <taxon>Streptophyta</taxon>
        <taxon>Embryophyta</taxon>
        <taxon>Tracheophyta</taxon>
        <taxon>Spermatophyta</taxon>
        <taxon>Magnoliopsida</taxon>
        <taxon>eudicotyledons</taxon>
        <taxon>Gunneridae</taxon>
        <taxon>Pentapetalae</taxon>
        <taxon>rosids</taxon>
        <taxon>malvids</taxon>
        <taxon>Sapindales</taxon>
        <taxon>Rutaceae</taxon>
        <taxon>Aurantioideae</taxon>
        <taxon>Citrus</taxon>
    </lineage>
</organism>
<sequence length="114" mass="12471">MAMEIQEKLLKFKYHIILALVLSIVLISVIVLAPSFLTILAYFWPLFLSTALFLVTVLFFGKTSAPASADSSPSAEGLLDYVAGHHGHHPAVELVQPHHPHHEASVETAKSESE</sequence>
<gene>
    <name evidence="3" type="ORF">CUMW_288610</name>
</gene>
<keyword evidence="2" id="KW-0472">Membrane</keyword>
<dbReference type="PANTHER" id="PTHR34125">
    <property type="entry name" value="OS01G0762900 PROTEIN"/>
    <property type="match status" value="1"/>
</dbReference>
<evidence type="ECO:0000256" key="2">
    <source>
        <dbReference type="SAM" id="Phobius"/>
    </source>
</evidence>
<keyword evidence="2" id="KW-1133">Transmembrane helix</keyword>
<feature type="transmembrane region" description="Helical" evidence="2">
    <location>
        <begin position="39"/>
        <end position="60"/>
    </location>
</feature>
<keyword evidence="4" id="KW-1185">Reference proteome</keyword>
<keyword evidence="2" id="KW-0812">Transmembrane</keyword>
<name>A0A2H5QYB4_CITUN</name>
<evidence type="ECO:0000313" key="4">
    <source>
        <dbReference type="Proteomes" id="UP000236630"/>
    </source>
</evidence>
<accession>A0A2H5QYB4</accession>
<dbReference type="Proteomes" id="UP000236630">
    <property type="component" value="Unassembled WGS sequence"/>
</dbReference>
<proteinExistence type="predicted"/>
<feature type="region of interest" description="Disordered" evidence="1">
    <location>
        <begin position="93"/>
        <end position="114"/>
    </location>
</feature>
<dbReference type="EMBL" id="BDQV01010701">
    <property type="protein sequence ID" value="GAY69610.1"/>
    <property type="molecule type" value="Genomic_DNA"/>
</dbReference>
<comment type="caution">
    <text evidence="3">The sequence shown here is derived from an EMBL/GenBank/DDBJ whole genome shotgun (WGS) entry which is preliminary data.</text>
</comment>
<feature type="compositionally biased region" description="Basic and acidic residues" evidence="1">
    <location>
        <begin position="102"/>
        <end position="114"/>
    </location>
</feature>
<evidence type="ECO:0008006" key="5">
    <source>
        <dbReference type="Google" id="ProtNLM"/>
    </source>
</evidence>
<dbReference type="PANTHER" id="PTHR34125:SF2">
    <property type="entry name" value="TRANSMEMBRANE PROTEIN"/>
    <property type="match status" value="1"/>
</dbReference>
<dbReference type="AlphaFoldDB" id="A0A2H5QYB4"/>
<feature type="transmembrane region" description="Helical" evidence="2">
    <location>
        <begin position="12"/>
        <end position="33"/>
    </location>
</feature>
<reference evidence="3 4" key="1">
    <citation type="journal article" date="2017" name="Front. Genet.">
        <title>Draft sequencing of the heterozygous diploid genome of Satsuma (Citrus unshiu Marc.) using a hybrid assembly approach.</title>
        <authorList>
            <person name="Shimizu T."/>
            <person name="Tanizawa Y."/>
            <person name="Mochizuki T."/>
            <person name="Nagasaki H."/>
            <person name="Yoshioka T."/>
            <person name="Toyoda A."/>
            <person name="Fujiyama A."/>
            <person name="Kaminuma E."/>
            <person name="Nakamura Y."/>
        </authorList>
    </citation>
    <scope>NUCLEOTIDE SEQUENCE [LARGE SCALE GENOMIC DNA]</scope>
    <source>
        <strain evidence="4">cv. Miyagawa wase</strain>
    </source>
</reference>